<sequence>MKKHLLVKTMLSRSFVIFCAACMVLSQSCQKQDYIEEEDYLDPVLLNSTELAEFVIAGVEYQHTMNTLQATISKVNFSEMKFIEKSNGIKVMQLPFILNFKNKSQLLNNKKQSLLAKYPQFASLTKKEKYEYFQNCFKNSTYVNRKLLELGINISQPTTKGSWTESFNDSDGYMSYLADWMENPDYNEAIIIVFKDGSATIVHDDSFTPTQSVIPSLGYTDDYSAYYYDNKEIDFVAHTHQNSSTPSKDDFKNPNNDLQGLKQATYYNGTFGDFFTVNKIPC</sequence>
<evidence type="ECO:0000313" key="2">
    <source>
        <dbReference type="EMBL" id="MBC5617757.1"/>
    </source>
</evidence>
<reference evidence="2 3" key="1">
    <citation type="submission" date="2020-08" db="EMBL/GenBank/DDBJ databases">
        <title>Genome public.</title>
        <authorList>
            <person name="Liu C."/>
            <person name="Sun Q."/>
        </authorList>
    </citation>
    <scope>NUCLEOTIDE SEQUENCE [LARGE SCALE GENOMIC DNA]</scope>
    <source>
        <strain evidence="2 3">New-7</strain>
    </source>
</reference>
<dbReference type="Proteomes" id="UP000636891">
    <property type="component" value="Unassembled WGS sequence"/>
</dbReference>
<feature type="signal peptide" evidence="1">
    <location>
        <begin position="1"/>
        <end position="31"/>
    </location>
</feature>
<organism evidence="2 3">
    <name type="scientific">Alistipes hominis</name>
    <dbReference type="NCBI Taxonomy" id="2763015"/>
    <lineage>
        <taxon>Bacteria</taxon>
        <taxon>Pseudomonadati</taxon>
        <taxon>Bacteroidota</taxon>
        <taxon>Bacteroidia</taxon>
        <taxon>Bacteroidales</taxon>
        <taxon>Rikenellaceae</taxon>
        <taxon>Alistipes</taxon>
    </lineage>
</organism>
<name>A0ABR7CQE3_9BACT</name>
<dbReference type="PROSITE" id="PS51257">
    <property type="entry name" value="PROKAR_LIPOPROTEIN"/>
    <property type="match status" value="1"/>
</dbReference>
<accession>A0ABR7CQE3</accession>
<protein>
    <submittedName>
        <fullName evidence="2">Uncharacterized protein</fullName>
    </submittedName>
</protein>
<dbReference type="EMBL" id="JACOOK010000015">
    <property type="protein sequence ID" value="MBC5617757.1"/>
    <property type="molecule type" value="Genomic_DNA"/>
</dbReference>
<feature type="chain" id="PRO_5047169842" evidence="1">
    <location>
        <begin position="32"/>
        <end position="282"/>
    </location>
</feature>
<dbReference type="RefSeq" id="WP_118656230.1">
    <property type="nucleotide sequence ID" value="NZ_JACOOK010000015.1"/>
</dbReference>
<evidence type="ECO:0000313" key="3">
    <source>
        <dbReference type="Proteomes" id="UP000636891"/>
    </source>
</evidence>
<proteinExistence type="predicted"/>
<evidence type="ECO:0000256" key="1">
    <source>
        <dbReference type="SAM" id="SignalP"/>
    </source>
</evidence>
<keyword evidence="1" id="KW-0732">Signal</keyword>
<keyword evidence="3" id="KW-1185">Reference proteome</keyword>
<comment type="caution">
    <text evidence="2">The sequence shown here is derived from an EMBL/GenBank/DDBJ whole genome shotgun (WGS) entry which is preliminary data.</text>
</comment>
<gene>
    <name evidence="2" type="ORF">H8S08_12185</name>
</gene>